<reference evidence="1 2" key="1">
    <citation type="submission" date="2016-01" db="EMBL/GenBank/DDBJ databases">
        <title>Amycolatopsis coloradensis genome sequencing and assembly.</title>
        <authorList>
            <person name="Mayilraj S."/>
        </authorList>
    </citation>
    <scope>NUCLEOTIDE SEQUENCE [LARGE SCALE GENOMIC DNA]</scope>
    <source>
        <strain evidence="1 2">DSM 44225</strain>
    </source>
</reference>
<evidence type="ECO:0000313" key="1">
    <source>
        <dbReference type="EMBL" id="OLZ46409.1"/>
    </source>
</evidence>
<comment type="caution">
    <text evidence="1">The sequence shown here is derived from an EMBL/GenBank/DDBJ whole genome shotgun (WGS) entry which is preliminary data.</text>
</comment>
<keyword evidence="2" id="KW-1185">Reference proteome</keyword>
<accession>A0A1R0KJX3</accession>
<organism evidence="1 2">
    <name type="scientific">Amycolatopsis coloradensis</name>
    <dbReference type="NCBI Taxonomy" id="76021"/>
    <lineage>
        <taxon>Bacteria</taxon>
        <taxon>Bacillati</taxon>
        <taxon>Actinomycetota</taxon>
        <taxon>Actinomycetes</taxon>
        <taxon>Pseudonocardiales</taxon>
        <taxon>Pseudonocardiaceae</taxon>
        <taxon>Amycolatopsis</taxon>
    </lineage>
</organism>
<dbReference type="AlphaFoldDB" id="A0A1R0KJX3"/>
<dbReference type="STRING" id="76021.BS329_29620"/>
<name>A0A1R0KJX3_9PSEU</name>
<dbReference type="EMBL" id="MQUQ01000017">
    <property type="protein sequence ID" value="OLZ46409.1"/>
    <property type="molecule type" value="Genomic_DNA"/>
</dbReference>
<evidence type="ECO:0000313" key="2">
    <source>
        <dbReference type="Proteomes" id="UP000187486"/>
    </source>
</evidence>
<dbReference type="Proteomes" id="UP000187486">
    <property type="component" value="Unassembled WGS sequence"/>
</dbReference>
<proteinExistence type="predicted"/>
<protein>
    <submittedName>
        <fullName evidence="1">Uncharacterized protein</fullName>
    </submittedName>
</protein>
<dbReference type="RefSeq" id="WP_076164707.1">
    <property type="nucleotide sequence ID" value="NZ_JBEZVB010000029.1"/>
</dbReference>
<sequence length="73" mass="7984">MTLAADKTVEVRGEDSFDLAAMHAWLAGQVPGGARPVFRFHEGQTDNPALKDLWRFVGYLDGRCRRISGGGHA</sequence>
<gene>
    <name evidence="1" type="ORF">BS329_29620</name>
</gene>